<evidence type="ECO:0000313" key="2">
    <source>
        <dbReference type="Proteomes" id="UP000315908"/>
    </source>
</evidence>
<comment type="caution">
    <text evidence="1">The sequence shown here is derived from an EMBL/GenBank/DDBJ whole genome shotgun (WGS) entry which is preliminary data.</text>
</comment>
<dbReference type="AlphaFoldDB" id="A0A562N040"/>
<protein>
    <submittedName>
        <fullName evidence="1">Uncharacterized protein</fullName>
    </submittedName>
</protein>
<dbReference type="Proteomes" id="UP000315908">
    <property type="component" value="Unassembled WGS sequence"/>
</dbReference>
<sequence>MKRITNSITSSHYIQSFAFDQVETYSLQRGEEYNAVIQMLKPERNGLKVRKEKRNNLTEIEEIRLSELDKLLGVTQYLIDDTGQFHFSSQRINTFQYDNEVVGLLKNILLTKTTDVPNWMCAPIYRDAIVLYNSSGEIVSALNICLSCEAMAIDSSNQVVADCSTYEMLRKFFQDVSHPIEI</sequence>
<dbReference type="EMBL" id="VLKR01000002">
    <property type="protein sequence ID" value="TWI25191.1"/>
    <property type="molecule type" value="Genomic_DNA"/>
</dbReference>
<proteinExistence type="predicted"/>
<dbReference type="GeneID" id="88831635"/>
<gene>
    <name evidence="1" type="ORF">IQ31_00784</name>
</gene>
<dbReference type="RefSeq" id="WP_075993125.1">
    <property type="nucleotide sequence ID" value="NZ_CP080574.1"/>
</dbReference>
<accession>A0A562N040</accession>
<name>A0A562N040_9SPHI</name>
<evidence type="ECO:0000313" key="1">
    <source>
        <dbReference type="EMBL" id="TWI25191.1"/>
    </source>
</evidence>
<reference evidence="1 2" key="1">
    <citation type="journal article" date="2015" name="Stand. Genomic Sci.">
        <title>Genomic Encyclopedia of Bacterial and Archaeal Type Strains, Phase III: the genomes of soil and plant-associated and newly described type strains.</title>
        <authorList>
            <person name="Whitman W.B."/>
            <person name="Woyke T."/>
            <person name="Klenk H.P."/>
            <person name="Zhou Y."/>
            <person name="Lilburn T.G."/>
            <person name="Beck B.J."/>
            <person name="De Vos P."/>
            <person name="Vandamme P."/>
            <person name="Eisen J.A."/>
            <person name="Garrity G."/>
            <person name="Hugenholtz P."/>
            <person name="Kyrpides N.C."/>
        </authorList>
    </citation>
    <scope>NUCLEOTIDE SEQUENCE [LARGE SCALE GENOMIC DNA]</scope>
    <source>
        <strain evidence="1 2">CGMCC 1.6855</strain>
    </source>
</reference>
<organism evidence="1 2">
    <name type="scientific">Sphingobacterium siyangense</name>
    <dbReference type="NCBI Taxonomy" id="459529"/>
    <lineage>
        <taxon>Bacteria</taxon>
        <taxon>Pseudomonadati</taxon>
        <taxon>Bacteroidota</taxon>
        <taxon>Sphingobacteriia</taxon>
        <taxon>Sphingobacteriales</taxon>
        <taxon>Sphingobacteriaceae</taxon>
        <taxon>Sphingobacterium</taxon>
    </lineage>
</organism>